<dbReference type="GeneID" id="95350442"/>
<keyword evidence="1" id="KW-1133">Transmembrane helix</keyword>
<evidence type="ECO:0000313" key="4">
    <source>
        <dbReference type="Proteomes" id="UP000051491"/>
    </source>
</evidence>
<organism evidence="2 4">
    <name type="scientific">Ligilactobacillus acidipiscis</name>
    <dbReference type="NCBI Taxonomy" id="89059"/>
    <lineage>
        <taxon>Bacteria</taxon>
        <taxon>Bacillati</taxon>
        <taxon>Bacillota</taxon>
        <taxon>Bacilli</taxon>
        <taxon>Lactobacillales</taxon>
        <taxon>Lactobacillaceae</taxon>
        <taxon>Ligilactobacillus</taxon>
    </lineage>
</organism>
<reference evidence="5" key="3">
    <citation type="submission" date="2016-11" db="EMBL/GenBank/DDBJ databases">
        <authorList>
            <person name="Papadimitriou K."/>
        </authorList>
    </citation>
    <scope>NUCLEOTIDE SEQUENCE [LARGE SCALE GENOMIC DNA]</scope>
    <source>
        <strain evidence="5">ACA-DC 1533</strain>
    </source>
</reference>
<dbReference type="RefSeq" id="WP_010495724.1">
    <property type="nucleotide sequence ID" value="NZ_JQBK01000146.1"/>
</dbReference>
<reference evidence="3" key="2">
    <citation type="submission" date="2016-11" db="EMBL/GenBank/DDBJ databases">
        <authorList>
            <person name="Jaros S."/>
            <person name="Januszkiewicz K."/>
            <person name="Wedrychowicz H."/>
        </authorList>
    </citation>
    <scope>NUCLEOTIDE SEQUENCE [LARGE SCALE GENOMIC DNA]</scope>
    <source>
        <strain evidence="3">ACA-DC 1533</strain>
    </source>
</reference>
<dbReference type="KEGG" id="laca:LAC1533_2358"/>
<gene>
    <name evidence="2" type="ORF">IV43_GL000515</name>
    <name evidence="3" type="ORF">LAC1533_2358</name>
</gene>
<reference evidence="2 4" key="1">
    <citation type="journal article" date="2015" name="Genome Announc.">
        <title>Expanding the biotechnology potential of lactobacilli through comparative genomics of 213 strains and associated genera.</title>
        <authorList>
            <person name="Sun Z."/>
            <person name="Harris H.M."/>
            <person name="McCann A."/>
            <person name="Guo C."/>
            <person name="Argimon S."/>
            <person name="Zhang W."/>
            <person name="Yang X."/>
            <person name="Jeffery I.B."/>
            <person name="Cooney J.C."/>
            <person name="Kagawa T.F."/>
            <person name="Liu W."/>
            <person name="Song Y."/>
            <person name="Salvetti E."/>
            <person name="Wrobel A."/>
            <person name="Rasinkangas P."/>
            <person name="Parkhill J."/>
            <person name="Rea M.C."/>
            <person name="O'Sullivan O."/>
            <person name="Ritari J."/>
            <person name="Douillard F.P."/>
            <person name="Paul Ross R."/>
            <person name="Yang R."/>
            <person name="Briner A.E."/>
            <person name="Felis G.E."/>
            <person name="de Vos W.M."/>
            <person name="Barrangou R."/>
            <person name="Klaenhammer T.R."/>
            <person name="Caufield P.W."/>
            <person name="Cui Y."/>
            <person name="Zhang H."/>
            <person name="O'Toole P.W."/>
        </authorList>
    </citation>
    <scope>NUCLEOTIDE SEQUENCE [LARGE SCALE GENOMIC DNA]</scope>
    <source>
        <strain evidence="2 4">DSM 15353</strain>
    </source>
</reference>
<feature type="transmembrane region" description="Helical" evidence="1">
    <location>
        <begin position="34"/>
        <end position="53"/>
    </location>
</feature>
<evidence type="ECO:0000256" key="1">
    <source>
        <dbReference type="SAM" id="Phobius"/>
    </source>
</evidence>
<evidence type="ECO:0000313" key="3">
    <source>
        <dbReference type="EMBL" id="SFV41784.1"/>
    </source>
</evidence>
<evidence type="ECO:0000313" key="5">
    <source>
        <dbReference type="Proteomes" id="UP000190935"/>
    </source>
</evidence>
<evidence type="ECO:0000313" key="2">
    <source>
        <dbReference type="EMBL" id="KRN78888.1"/>
    </source>
</evidence>
<proteinExistence type="predicted"/>
<sequence length="187" mass="21137">MFTFGKKISFRPLIIALIFLLVVGSPIAGAFGMWGWAAGIGVFIVVVCVYYPGVLELEFNYIEITDYEIKYYDFRSWWKRVLMVFMGPMTPLKSIDLDEIVSARTIGQEKGEKMPVGMAIPASNFIGAFAGAVSTIQKLYWIEIELENGKKIKLSLAHDKAYNTEKTVKKAKLAVEWILADKKKEDH</sequence>
<protein>
    <submittedName>
        <fullName evidence="2">Uncharacterized protein</fullName>
    </submittedName>
</protein>
<dbReference type="EMBL" id="LT630287">
    <property type="protein sequence ID" value="SFV41784.1"/>
    <property type="molecule type" value="Genomic_DNA"/>
</dbReference>
<keyword evidence="1" id="KW-0812">Transmembrane</keyword>
<dbReference type="OrthoDB" id="2310386at2"/>
<dbReference type="Proteomes" id="UP000190935">
    <property type="component" value="Chromosome I"/>
</dbReference>
<name>A0A0R2JP54_9LACO</name>
<accession>A0A0R2JP54</accession>
<dbReference type="Proteomes" id="UP000051491">
    <property type="component" value="Unassembled WGS sequence"/>
</dbReference>
<keyword evidence="1" id="KW-0472">Membrane</keyword>
<dbReference type="AlphaFoldDB" id="A0A0R2JP54"/>
<dbReference type="PATRIC" id="fig|89059.3.peg.529"/>
<dbReference type="EMBL" id="JQBK01000146">
    <property type="protein sequence ID" value="KRN78888.1"/>
    <property type="molecule type" value="Genomic_DNA"/>
</dbReference>